<dbReference type="InterPro" id="IPR009288">
    <property type="entry name" value="AIG2-like_dom"/>
</dbReference>
<protein>
    <submittedName>
        <fullName evidence="3">Gamma-glutamylcyclotransferase (GGCT)/AIG2-like uncharacterized protein YtfP</fullName>
    </submittedName>
</protein>
<dbReference type="RefSeq" id="WP_179794825.1">
    <property type="nucleotide sequence ID" value="NZ_BAABHP010000014.1"/>
</dbReference>
<proteinExistence type="predicted"/>
<dbReference type="SUPFAM" id="SSF110857">
    <property type="entry name" value="Gamma-glutamyl cyclotransferase-like"/>
    <property type="match status" value="1"/>
</dbReference>
<feature type="region of interest" description="Disordered" evidence="1">
    <location>
        <begin position="122"/>
        <end position="162"/>
    </location>
</feature>
<dbReference type="AlphaFoldDB" id="A0A7Y9DXB5"/>
<organism evidence="3 4">
    <name type="scientific">Actinomycetospora corticicola</name>
    <dbReference type="NCBI Taxonomy" id="663602"/>
    <lineage>
        <taxon>Bacteria</taxon>
        <taxon>Bacillati</taxon>
        <taxon>Actinomycetota</taxon>
        <taxon>Actinomycetes</taxon>
        <taxon>Pseudonocardiales</taxon>
        <taxon>Pseudonocardiaceae</taxon>
        <taxon>Actinomycetospora</taxon>
    </lineage>
</organism>
<accession>A0A7Y9DXB5</accession>
<dbReference type="Proteomes" id="UP000535890">
    <property type="component" value="Unassembled WGS sequence"/>
</dbReference>
<dbReference type="Pfam" id="PF06094">
    <property type="entry name" value="GGACT"/>
    <property type="match status" value="1"/>
</dbReference>
<dbReference type="GO" id="GO:0016740">
    <property type="term" value="F:transferase activity"/>
    <property type="evidence" value="ECO:0007669"/>
    <property type="project" value="UniProtKB-KW"/>
</dbReference>
<dbReference type="InterPro" id="IPR013024">
    <property type="entry name" value="GGCT-like"/>
</dbReference>
<reference evidence="3 4" key="1">
    <citation type="submission" date="2020-07" db="EMBL/GenBank/DDBJ databases">
        <title>Sequencing the genomes of 1000 actinobacteria strains.</title>
        <authorList>
            <person name="Klenk H.-P."/>
        </authorList>
    </citation>
    <scope>NUCLEOTIDE SEQUENCE [LARGE SCALE GENOMIC DNA]</scope>
    <source>
        <strain evidence="3 4">DSM 45772</strain>
    </source>
</reference>
<evidence type="ECO:0000256" key="1">
    <source>
        <dbReference type="SAM" id="MobiDB-lite"/>
    </source>
</evidence>
<sequence length="415" mass="43854">MEGGQGIAALPDTEYPADPYPGVAPGFSFLHVDALTHELRPDDGCRGGWRVGAAAIDDLLDVPLAGRVPVLAYGSNSCPSKITWLREHLGLPGPVVALRVTVHGVAAVWAAGLRVRDDARPATLAVTSGDSPPPRADPPPRGRKASLLSPGDSNDAFLPRDGDPETHHVWLATPEQVAVLDRCEGRGNRYDLARLHAATVHDEQGVRLDPVLGYWPALRRPGEEPRTDRSPLLVDGAPVRVRDVAQAAARDLEGTPGPVPDDAAEVVDGCPDPRAWPDRVFVYGTLQPGASAWWRLAPAARGSAPAVGTGQVYDTGRGYPALVAGPGTARGHVVTLADPARDLPALDAYEGPDYRRERVVVYREANAADRASDGSATASSTAPSPVSEPVIAWAWVWDTAPPATWPTVTGSWSDA</sequence>
<evidence type="ECO:0000313" key="3">
    <source>
        <dbReference type="EMBL" id="NYD37249.1"/>
    </source>
</evidence>
<dbReference type="InterPro" id="IPR036568">
    <property type="entry name" value="GGCT-like_sf"/>
</dbReference>
<dbReference type="CDD" id="cd06661">
    <property type="entry name" value="GGCT_like"/>
    <property type="match status" value="1"/>
</dbReference>
<evidence type="ECO:0000259" key="2">
    <source>
        <dbReference type="Pfam" id="PF06094"/>
    </source>
</evidence>
<keyword evidence="3" id="KW-0808">Transferase</keyword>
<gene>
    <name evidence="3" type="ORF">BJ983_003351</name>
</gene>
<comment type="caution">
    <text evidence="3">The sequence shown here is derived from an EMBL/GenBank/DDBJ whole genome shotgun (WGS) entry which is preliminary data.</text>
</comment>
<feature type="domain" description="Gamma-glutamylcyclotransferase AIG2-like" evidence="2">
    <location>
        <begin position="280"/>
        <end position="399"/>
    </location>
</feature>
<evidence type="ECO:0000313" key="4">
    <source>
        <dbReference type="Proteomes" id="UP000535890"/>
    </source>
</evidence>
<dbReference type="EMBL" id="JACCBN010000001">
    <property type="protein sequence ID" value="NYD37249.1"/>
    <property type="molecule type" value="Genomic_DNA"/>
</dbReference>
<name>A0A7Y9DXB5_9PSEU</name>
<dbReference type="Gene3D" id="3.10.490.10">
    <property type="entry name" value="Gamma-glutamyl cyclotransferase-like"/>
    <property type="match status" value="1"/>
</dbReference>
<keyword evidence="4" id="KW-1185">Reference proteome</keyword>